<comment type="caution">
    <text evidence="2">The sequence shown here is derived from an EMBL/GenBank/DDBJ whole genome shotgun (WGS) entry which is preliminary data.</text>
</comment>
<evidence type="ECO:0000256" key="1">
    <source>
        <dbReference type="SAM" id="Phobius"/>
    </source>
</evidence>
<protein>
    <submittedName>
        <fullName evidence="2">Uncharacterized protein</fullName>
    </submittedName>
</protein>
<keyword evidence="1" id="KW-0812">Transmembrane</keyword>
<reference evidence="2 3" key="1">
    <citation type="submission" date="2020-08" db="EMBL/GenBank/DDBJ databases">
        <title>Genome public.</title>
        <authorList>
            <person name="Liu C."/>
            <person name="Sun Q."/>
        </authorList>
    </citation>
    <scope>NUCLEOTIDE SEQUENCE [LARGE SCALE GENOMIC DNA]</scope>
    <source>
        <strain evidence="2 3">NSJ-6</strain>
    </source>
</reference>
<evidence type="ECO:0000313" key="3">
    <source>
        <dbReference type="Proteomes" id="UP000596929"/>
    </source>
</evidence>
<keyword evidence="3" id="KW-1185">Reference proteome</keyword>
<name>A0ABR7DAW4_9CLOT</name>
<dbReference type="Proteomes" id="UP000596929">
    <property type="component" value="Unassembled WGS sequence"/>
</dbReference>
<sequence>MRKWIKSNIVDILVSASIIILLITTLSLNIYIGLYLLSAVLFVLAIIISRYR</sequence>
<proteinExistence type="predicted"/>
<evidence type="ECO:0000313" key="2">
    <source>
        <dbReference type="EMBL" id="MBC5628532.1"/>
    </source>
</evidence>
<feature type="transmembrane region" description="Helical" evidence="1">
    <location>
        <begin position="30"/>
        <end position="48"/>
    </location>
</feature>
<feature type="transmembrane region" description="Helical" evidence="1">
    <location>
        <begin position="7"/>
        <end position="24"/>
    </location>
</feature>
<accession>A0ABR7DAW4</accession>
<dbReference type="EMBL" id="JACOOO010000009">
    <property type="protein sequence ID" value="MBC5628532.1"/>
    <property type="molecule type" value="Genomic_DNA"/>
</dbReference>
<dbReference type="RefSeq" id="WP_186859583.1">
    <property type="nucleotide sequence ID" value="NZ_JACOOO010000009.1"/>
</dbReference>
<organism evidence="2 3">
    <name type="scientific">Clostridium hominis</name>
    <dbReference type="NCBI Taxonomy" id="2763036"/>
    <lineage>
        <taxon>Bacteria</taxon>
        <taxon>Bacillati</taxon>
        <taxon>Bacillota</taxon>
        <taxon>Clostridia</taxon>
        <taxon>Eubacteriales</taxon>
        <taxon>Clostridiaceae</taxon>
        <taxon>Clostridium</taxon>
    </lineage>
</organism>
<keyword evidence="1" id="KW-0472">Membrane</keyword>
<gene>
    <name evidence="2" type="ORF">H8S20_06425</name>
</gene>
<keyword evidence="1" id="KW-1133">Transmembrane helix</keyword>